<gene>
    <name evidence="2" type="ORF">A2Z86_05950</name>
</gene>
<feature type="transmembrane region" description="Helical" evidence="1">
    <location>
        <begin position="43"/>
        <end position="64"/>
    </location>
</feature>
<proteinExistence type="predicted"/>
<protein>
    <submittedName>
        <fullName evidence="2">Uncharacterized protein</fullName>
    </submittedName>
</protein>
<evidence type="ECO:0000313" key="2">
    <source>
        <dbReference type="EMBL" id="OGF97961.1"/>
    </source>
</evidence>
<name>A0A1F5YDN5_9BACT</name>
<evidence type="ECO:0000256" key="1">
    <source>
        <dbReference type="SAM" id="Phobius"/>
    </source>
</evidence>
<reference evidence="2 3" key="1">
    <citation type="journal article" date="2016" name="Nat. Commun.">
        <title>Thousands of microbial genomes shed light on interconnected biogeochemical processes in an aquifer system.</title>
        <authorList>
            <person name="Anantharaman K."/>
            <person name="Brown C.T."/>
            <person name="Hug L.A."/>
            <person name="Sharon I."/>
            <person name="Castelle C.J."/>
            <person name="Probst A.J."/>
            <person name="Thomas B.C."/>
            <person name="Singh A."/>
            <person name="Wilkins M.J."/>
            <person name="Karaoz U."/>
            <person name="Brodie E.L."/>
            <person name="Williams K.H."/>
            <person name="Hubbard S.S."/>
            <person name="Banfield J.F."/>
        </authorList>
    </citation>
    <scope>NUCLEOTIDE SEQUENCE [LARGE SCALE GENOMIC DNA]</scope>
</reference>
<dbReference type="EMBL" id="MFIV01000191">
    <property type="protein sequence ID" value="OGF97961.1"/>
    <property type="molecule type" value="Genomic_DNA"/>
</dbReference>
<feature type="transmembrane region" description="Helical" evidence="1">
    <location>
        <begin position="12"/>
        <end position="37"/>
    </location>
</feature>
<comment type="caution">
    <text evidence="2">The sequence shown here is derived from an EMBL/GenBank/DDBJ whole genome shotgun (WGS) entry which is preliminary data.</text>
</comment>
<dbReference type="AlphaFoldDB" id="A0A1F5YDN5"/>
<keyword evidence="1" id="KW-1133">Transmembrane helix</keyword>
<accession>A0A1F5YDN5</accession>
<evidence type="ECO:0000313" key="3">
    <source>
        <dbReference type="Proteomes" id="UP000176992"/>
    </source>
</evidence>
<dbReference type="Proteomes" id="UP000176992">
    <property type="component" value="Unassembled WGS sequence"/>
</dbReference>
<keyword evidence="1" id="KW-0472">Membrane</keyword>
<organism evidence="2 3">
    <name type="scientific">Candidatus Glassbacteria bacterium GWA2_58_10</name>
    <dbReference type="NCBI Taxonomy" id="1817865"/>
    <lineage>
        <taxon>Bacteria</taxon>
        <taxon>Candidatus Glassiibacteriota</taxon>
    </lineage>
</organism>
<keyword evidence="1" id="KW-0812">Transmembrane</keyword>
<sequence length="208" mass="23287">MVAPAKKIWRNIGLDVAGGVLSYPISNGVVLLLGTFIDLPAGIAATVFISTYSGMVVVCIYRLWTDVRALTNDVRILVILNEENANGAETAPQPTSPRMFDDETYEVFQRMLSGFPPEYSVIKLNRLFFMEGLASLPSPKLQELVNNQKAFSQLLGCLKNDDYIRTDGHFFTVQLSQSEAKRQQLKECPAELQEWQKLATGLIEKNKR</sequence>